<dbReference type="PROSITE" id="PS51698">
    <property type="entry name" value="U_BOX"/>
    <property type="match status" value="1"/>
</dbReference>
<dbReference type="Proteomes" id="UP001054252">
    <property type="component" value="Unassembled WGS sequence"/>
</dbReference>
<dbReference type="SUPFAM" id="SSF48371">
    <property type="entry name" value="ARM repeat"/>
    <property type="match status" value="1"/>
</dbReference>
<feature type="region of interest" description="Disordered" evidence="9">
    <location>
        <begin position="1"/>
        <end position="28"/>
    </location>
</feature>
<dbReference type="CDD" id="cd16664">
    <property type="entry name" value="RING-Ubox_PUB"/>
    <property type="match status" value="1"/>
</dbReference>
<evidence type="ECO:0000313" key="11">
    <source>
        <dbReference type="EMBL" id="GKV48327.1"/>
    </source>
</evidence>
<dbReference type="FunFam" id="1.25.10.10:FF:000082">
    <property type="entry name" value="RING-type E3 ubiquitin transferase"/>
    <property type="match status" value="1"/>
</dbReference>
<dbReference type="GO" id="GO:0061630">
    <property type="term" value="F:ubiquitin protein ligase activity"/>
    <property type="evidence" value="ECO:0007669"/>
    <property type="project" value="UniProtKB-EC"/>
</dbReference>
<comment type="caution">
    <text evidence="11">The sequence shown here is derived from an EMBL/GenBank/DDBJ whole genome shotgun (WGS) entry which is preliminary data.</text>
</comment>
<dbReference type="EMBL" id="BPVZ01000253">
    <property type="protein sequence ID" value="GKV48327.1"/>
    <property type="molecule type" value="Genomic_DNA"/>
</dbReference>
<evidence type="ECO:0000256" key="3">
    <source>
        <dbReference type="ARBA" id="ARBA00004906"/>
    </source>
</evidence>
<dbReference type="GO" id="GO:0016567">
    <property type="term" value="P:protein ubiquitination"/>
    <property type="evidence" value="ECO:0007669"/>
    <property type="project" value="InterPro"/>
</dbReference>
<evidence type="ECO:0000259" key="10">
    <source>
        <dbReference type="PROSITE" id="PS51698"/>
    </source>
</evidence>
<dbReference type="InterPro" id="IPR059179">
    <property type="entry name" value="MLKL-like_MCAfunc"/>
</dbReference>
<dbReference type="FunFam" id="1.20.930.20:FF:000002">
    <property type="entry name" value="RING-type E3 ubiquitin transferase"/>
    <property type="match status" value="1"/>
</dbReference>
<accession>A0AAV5MIN5</accession>
<dbReference type="CDD" id="cd21037">
    <property type="entry name" value="MLKL_NTD"/>
    <property type="match status" value="1"/>
</dbReference>
<dbReference type="InterPro" id="IPR003613">
    <property type="entry name" value="Ubox_domain"/>
</dbReference>
<dbReference type="InterPro" id="IPR058678">
    <property type="entry name" value="ARM_PUB"/>
</dbReference>
<keyword evidence="5" id="KW-0808">Transferase</keyword>
<dbReference type="Gene3D" id="1.20.930.20">
    <property type="entry name" value="Adaptor protein Cbl, N-terminal domain"/>
    <property type="match status" value="1"/>
</dbReference>
<organism evidence="11 12">
    <name type="scientific">Rubroshorea leprosula</name>
    <dbReference type="NCBI Taxonomy" id="152421"/>
    <lineage>
        <taxon>Eukaryota</taxon>
        <taxon>Viridiplantae</taxon>
        <taxon>Streptophyta</taxon>
        <taxon>Embryophyta</taxon>
        <taxon>Tracheophyta</taxon>
        <taxon>Spermatophyta</taxon>
        <taxon>Magnoliopsida</taxon>
        <taxon>eudicotyledons</taxon>
        <taxon>Gunneridae</taxon>
        <taxon>Pentapetalae</taxon>
        <taxon>rosids</taxon>
        <taxon>malvids</taxon>
        <taxon>Malvales</taxon>
        <taxon>Dipterocarpaceae</taxon>
        <taxon>Rubroshorea</taxon>
    </lineage>
</organism>
<evidence type="ECO:0000256" key="9">
    <source>
        <dbReference type="SAM" id="MobiDB-lite"/>
    </source>
</evidence>
<evidence type="ECO:0000256" key="4">
    <source>
        <dbReference type="ARBA" id="ARBA00012483"/>
    </source>
</evidence>
<dbReference type="EC" id="2.3.2.27" evidence="4"/>
<comment type="catalytic activity">
    <reaction evidence="1">
        <text>S-ubiquitinyl-[E2 ubiquitin-conjugating enzyme]-L-cysteine + [acceptor protein]-L-lysine = [E2 ubiquitin-conjugating enzyme]-L-cysteine + N(6)-ubiquitinyl-[acceptor protein]-L-lysine.</text>
        <dbReference type="EC" id="2.3.2.27"/>
    </reaction>
</comment>
<keyword evidence="12" id="KW-1185">Reference proteome</keyword>
<dbReference type="Pfam" id="PF25368">
    <property type="entry name" value="PUB10_N"/>
    <property type="match status" value="1"/>
</dbReference>
<feature type="domain" description="U-box" evidence="10">
    <location>
        <begin position="276"/>
        <end position="350"/>
    </location>
</feature>
<dbReference type="Pfam" id="PF04564">
    <property type="entry name" value="U-box"/>
    <property type="match status" value="1"/>
</dbReference>
<dbReference type="SUPFAM" id="SSF57850">
    <property type="entry name" value="RING/U-box"/>
    <property type="match status" value="1"/>
</dbReference>
<dbReference type="GO" id="GO:0007166">
    <property type="term" value="P:cell surface receptor signaling pathway"/>
    <property type="evidence" value="ECO:0007669"/>
    <property type="project" value="InterPro"/>
</dbReference>
<evidence type="ECO:0000256" key="5">
    <source>
        <dbReference type="ARBA" id="ARBA00022679"/>
    </source>
</evidence>
<name>A0AAV5MIN5_9ROSI</name>
<dbReference type="PROSITE" id="PS50176">
    <property type="entry name" value="ARM_REPEAT"/>
    <property type="match status" value="2"/>
</dbReference>
<evidence type="ECO:0000313" key="12">
    <source>
        <dbReference type="Proteomes" id="UP001054252"/>
    </source>
</evidence>
<sequence length="650" mass="72327">MEDRERGKEGATGEGRRDGVLEKENELNNVSTSPTDLIEGIVSVIESIAQLGDYRKTQKKECLGLARRMKLLLPFLEEIRDMGSPIPEQCTACLCNLKKALVMARNLLKTCNEGSKIFLALESEAIMIRFHSVYEKLSHSLDSLPCAELGISDEVKEQVELFQSQLRRAKRRTDTQDMELAVDMMVIFSKTDERSADGAIIKRVAEKLDLHTVEDLKIETIAVRNLVRERAGQSSETTQQIIDVLNKCKQILGMEVTNVLDDPVQPKMLQKCQSLIIPHEFLCPITLEIMTDPVIVASGQTYERESIQKWFESGHRTCPKTRQTLSHLSMAPNYALKNLILQWCDKNNFKVPTKEEAASLESNSAEQKEVILALVEELSSTQLEMQRKAVKDIRMLSKENPENRVLIANCGGIPPLVQLLSYPDFKIQENAVTALLNLSIDESNKKLIATAEAIPPIIEVLQHGSNEARENSAAALFSLSMIDENKVTIGLSSGIPPLVELLKNGTIRGKKDALTALFNLSLNQANKARAIDADIVPLLLLLIEDKNLGMVDEVLSIFLLLVLHPEGRHEIGRLSFVKTLVELIGEGTPKNKECACSVLVELCSNNSSHLLAALQYGVYEHIVEMSQSGTNRAQRKANALLQLISKSEHI</sequence>
<reference evidence="11 12" key="1">
    <citation type="journal article" date="2021" name="Commun. Biol.">
        <title>The genome of Shorea leprosula (Dipterocarpaceae) highlights the ecological relevance of drought in aseasonal tropical rainforests.</title>
        <authorList>
            <person name="Ng K.K.S."/>
            <person name="Kobayashi M.J."/>
            <person name="Fawcett J.A."/>
            <person name="Hatakeyama M."/>
            <person name="Paape T."/>
            <person name="Ng C.H."/>
            <person name="Ang C.C."/>
            <person name="Tnah L.H."/>
            <person name="Lee C.T."/>
            <person name="Nishiyama T."/>
            <person name="Sese J."/>
            <person name="O'Brien M.J."/>
            <person name="Copetti D."/>
            <person name="Mohd Noor M.I."/>
            <person name="Ong R.C."/>
            <person name="Putra M."/>
            <person name="Sireger I.Z."/>
            <person name="Indrioko S."/>
            <person name="Kosugi Y."/>
            <person name="Izuno A."/>
            <person name="Isagi Y."/>
            <person name="Lee S.L."/>
            <person name="Shimizu K.K."/>
        </authorList>
    </citation>
    <scope>NUCLEOTIDE SEQUENCE [LARGE SCALE GENOMIC DNA]</scope>
    <source>
        <strain evidence="11">214</strain>
    </source>
</reference>
<evidence type="ECO:0000256" key="6">
    <source>
        <dbReference type="ARBA" id="ARBA00022737"/>
    </source>
</evidence>
<dbReference type="InterPro" id="IPR011989">
    <property type="entry name" value="ARM-like"/>
</dbReference>
<feature type="repeat" description="ARM" evidence="8">
    <location>
        <begin position="493"/>
        <end position="535"/>
    </location>
</feature>
<evidence type="ECO:0000256" key="1">
    <source>
        <dbReference type="ARBA" id="ARBA00000900"/>
    </source>
</evidence>
<comment type="pathway">
    <text evidence="3">Protein modification; protein ubiquitination.</text>
</comment>
<dbReference type="InterPro" id="IPR045210">
    <property type="entry name" value="RING-Ubox_PUB"/>
</dbReference>
<feature type="compositionally biased region" description="Basic and acidic residues" evidence="9">
    <location>
        <begin position="1"/>
        <end position="26"/>
    </location>
</feature>
<dbReference type="InterPro" id="IPR057623">
    <property type="entry name" value="PUB12-19-like_N"/>
</dbReference>
<dbReference type="Pfam" id="PF25598">
    <property type="entry name" value="ARM_PUB"/>
    <property type="match status" value="1"/>
</dbReference>
<keyword evidence="7" id="KW-0833">Ubl conjugation pathway</keyword>
<proteinExistence type="predicted"/>
<dbReference type="Gene3D" id="1.25.10.10">
    <property type="entry name" value="Leucine-rich Repeat Variant"/>
    <property type="match status" value="1"/>
</dbReference>
<dbReference type="InterPro" id="IPR036537">
    <property type="entry name" value="Adaptor_Cbl_N_dom_sf"/>
</dbReference>
<evidence type="ECO:0000256" key="7">
    <source>
        <dbReference type="ARBA" id="ARBA00022786"/>
    </source>
</evidence>
<feature type="repeat" description="ARM" evidence="8">
    <location>
        <begin position="411"/>
        <end position="453"/>
    </location>
</feature>
<comment type="function">
    <text evidence="2">Functions as an E3 ubiquitin ligase.</text>
</comment>
<evidence type="ECO:0000256" key="2">
    <source>
        <dbReference type="ARBA" id="ARBA00003861"/>
    </source>
</evidence>
<dbReference type="InterPro" id="IPR016024">
    <property type="entry name" value="ARM-type_fold"/>
</dbReference>
<dbReference type="Gene3D" id="3.30.40.10">
    <property type="entry name" value="Zinc/RING finger domain, C3HC4 (zinc finger)"/>
    <property type="match status" value="1"/>
</dbReference>
<dbReference type="SMART" id="SM00185">
    <property type="entry name" value="ARM"/>
    <property type="match status" value="5"/>
</dbReference>
<dbReference type="FunFam" id="3.30.40.10:FF:000335">
    <property type="entry name" value="RING-type E3 ubiquitin transferase"/>
    <property type="match status" value="1"/>
</dbReference>
<dbReference type="InterPro" id="IPR013083">
    <property type="entry name" value="Znf_RING/FYVE/PHD"/>
</dbReference>
<evidence type="ECO:0000256" key="8">
    <source>
        <dbReference type="PROSITE-ProRule" id="PRU00259"/>
    </source>
</evidence>
<dbReference type="PANTHER" id="PTHR23315">
    <property type="entry name" value="U BOX DOMAIN-CONTAINING"/>
    <property type="match status" value="1"/>
</dbReference>
<keyword evidence="6" id="KW-0677">Repeat</keyword>
<dbReference type="PANTHER" id="PTHR23315:SF349">
    <property type="entry name" value="U-BOX DOMAIN-CONTAINING PROTEIN 15"/>
    <property type="match status" value="1"/>
</dbReference>
<dbReference type="SMART" id="SM00504">
    <property type="entry name" value="Ubox"/>
    <property type="match status" value="1"/>
</dbReference>
<protein>
    <recommendedName>
        <fullName evidence="4">RING-type E3 ubiquitin transferase</fullName>
        <ecNumber evidence="4">2.3.2.27</ecNumber>
    </recommendedName>
</protein>
<dbReference type="InterPro" id="IPR000225">
    <property type="entry name" value="Armadillo"/>
</dbReference>
<dbReference type="AlphaFoldDB" id="A0AAV5MIN5"/>
<gene>
    <name evidence="11" type="ORF">SLEP1_g55151</name>
</gene>